<dbReference type="STRING" id="180332.GCA_000797495_05095"/>
<dbReference type="NCBIfam" id="TIGR04088">
    <property type="entry name" value="cognate_SipW"/>
    <property type="match status" value="1"/>
</dbReference>
<comment type="caution">
    <text evidence="1">The sequence shown here is derived from an EMBL/GenBank/DDBJ whole genome shotgun (WGS) entry which is preliminary data.</text>
</comment>
<dbReference type="Pfam" id="PF12389">
    <property type="entry name" value="Peptidase_M73"/>
    <property type="match status" value="1"/>
</dbReference>
<accession>A0A4U8Q651</accession>
<dbReference type="EMBL" id="QGQD01000057">
    <property type="protein sequence ID" value="TLD00247.1"/>
    <property type="molecule type" value="Genomic_DNA"/>
</dbReference>
<dbReference type="InterPro" id="IPR023833">
    <property type="entry name" value="Signal_pept_SipW-depend-type"/>
</dbReference>
<keyword evidence="2" id="KW-1185">Reference proteome</keyword>
<dbReference type="AlphaFoldDB" id="A0A4U8Q651"/>
<protein>
    <submittedName>
        <fullName evidence="1">SipW-cognate class signal peptide</fullName>
    </submittedName>
</protein>
<organism evidence="1 2">
    <name type="scientific">Robinsoniella peoriensis</name>
    <dbReference type="NCBI Taxonomy" id="180332"/>
    <lineage>
        <taxon>Bacteria</taxon>
        <taxon>Bacillati</taxon>
        <taxon>Bacillota</taxon>
        <taxon>Clostridia</taxon>
        <taxon>Lachnospirales</taxon>
        <taxon>Lachnospiraceae</taxon>
        <taxon>Robinsoniella</taxon>
    </lineage>
</organism>
<proteinExistence type="predicted"/>
<dbReference type="InterPro" id="IPR022121">
    <property type="entry name" value="Peptidase_M73_camelysin"/>
</dbReference>
<evidence type="ECO:0000313" key="2">
    <source>
        <dbReference type="Proteomes" id="UP000306509"/>
    </source>
</evidence>
<evidence type="ECO:0000313" key="1">
    <source>
        <dbReference type="EMBL" id="TLD00247.1"/>
    </source>
</evidence>
<reference evidence="1 2" key="1">
    <citation type="journal article" date="2019" name="Anaerobe">
        <title>Detection of Robinsoniella peoriensis in multiple bone samples of a trauma patient.</title>
        <authorList>
            <person name="Schrottner P."/>
            <person name="Hartwich K."/>
            <person name="Bunk B."/>
            <person name="Schober I."/>
            <person name="Helbig S."/>
            <person name="Rudolph W.W."/>
            <person name="Gunzer F."/>
        </authorList>
    </citation>
    <scope>NUCLEOTIDE SEQUENCE [LARGE SCALE GENOMIC DNA]</scope>
    <source>
        <strain evidence="1 2">DSM 106044</strain>
    </source>
</reference>
<dbReference type="RefSeq" id="WP_138002706.1">
    <property type="nucleotide sequence ID" value="NZ_CAUSDN010000007.1"/>
</dbReference>
<dbReference type="Proteomes" id="UP000306509">
    <property type="component" value="Unassembled WGS sequence"/>
</dbReference>
<name>A0A4U8Q651_9FIRM</name>
<sequence length="202" mass="22433" precursor="true">MKKKKILTMVAAVALVAVIGVGATLAYFTDKDSKTNVVTMGKVDIDLEEPEFSKNPDDTITDVKPNQSIVKDPKITVAEGSLEAYVRAKIEFEGLSEEQIKDILPLIDIDTQKWFLSTDGYYYYQAPMKAGASDYLFQTVKIPENWGNEVSGLTFKINVFAEAIQADSFTPYSERGLIMGWKDSEGNDIQAETNKTVPTEVQ</sequence>
<gene>
    <name evidence="1" type="ORF">DSM106044_02915</name>
</gene>